<name>A0ACB8QZA3_9AGAM</name>
<sequence length="606" mass="64876">MDVLAHHPNPDHDIGPVLHTLRSLLAPFYTVQPVTSAVLASHPWARSCVLLVLLSSDGQEGCVKMAPKALLAMQSYVNNGGHVLALGFDASICRSRVPPGTLHFWDLGSSSSIALLRLILGGSPIAGQLVGNAGQPLSTGLGAPMSLPIAGTRVASWDVSTDTDAVAAVDVPIGRGSVCVWNIALSAMPTGSIQAVMKYSLTLFELSKFDEAAQVSTSDLPSVPTHPLPQFLLSPTSKPHIVEMILQSLGIQYKSSLEPVIFKDSKDIFRFHFATILDATEVVRFSREAAESPMDSPRDIIVLTPGCLPSREATPRFSPEKFFAELEQSHSASSDGSNWKLGEALFYGEAVTSTQTLLERNLRLLSALPPPIVSVASFQLAGRGRGSNTWLSPEGCLQFSVHIRVSLSAFPASRLVFVQYLFGLAVVGACRDARALGGDRGARVRLKWPNDIYLELGGSARKAGGILVNTSFTGSQVDLIIGCGINVSTPSPMASLSMLVHEDELPSAETMLALILGKFDGIWKTFVERGGSWAPFEDAYLDAWMHSDQLVTVTTVSPARQVRIMGITPDHGLLRTIPETGAAGYIDLQPNGNSFDLMEGLIKAKT</sequence>
<gene>
    <name evidence="1" type="ORF">K488DRAFT_39792</name>
</gene>
<reference evidence="1" key="2">
    <citation type="journal article" date="2022" name="New Phytol.">
        <title>Evolutionary transition to the ectomycorrhizal habit in the genomes of a hyperdiverse lineage of mushroom-forming fungi.</title>
        <authorList>
            <person name="Looney B."/>
            <person name="Miyauchi S."/>
            <person name="Morin E."/>
            <person name="Drula E."/>
            <person name="Courty P.E."/>
            <person name="Kohler A."/>
            <person name="Kuo A."/>
            <person name="LaButti K."/>
            <person name="Pangilinan J."/>
            <person name="Lipzen A."/>
            <person name="Riley R."/>
            <person name="Andreopoulos W."/>
            <person name="He G."/>
            <person name="Johnson J."/>
            <person name="Nolan M."/>
            <person name="Tritt A."/>
            <person name="Barry K.W."/>
            <person name="Grigoriev I.V."/>
            <person name="Nagy L.G."/>
            <person name="Hibbett D."/>
            <person name="Henrissat B."/>
            <person name="Matheny P.B."/>
            <person name="Labbe J."/>
            <person name="Martin F.M."/>
        </authorList>
    </citation>
    <scope>NUCLEOTIDE SEQUENCE</scope>
    <source>
        <strain evidence="1">EC-137</strain>
    </source>
</reference>
<reference evidence="1" key="1">
    <citation type="submission" date="2021-02" db="EMBL/GenBank/DDBJ databases">
        <authorList>
            <consortium name="DOE Joint Genome Institute"/>
            <person name="Ahrendt S."/>
            <person name="Looney B.P."/>
            <person name="Miyauchi S."/>
            <person name="Morin E."/>
            <person name="Drula E."/>
            <person name="Courty P.E."/>
            <person name="Chicoki N."/>
            <person name="Fauchery L."/>
            <person name="Kohler A."/>
            <person name="Kuo A."/>
            <person name="Labutti K."/>
            <person name="Pangilinan J."/>
            <person name="Lipzen A."/>
            <person name="Riley R."/>
            <person name="Andreopoulos W."/>
            <person name="He G."/>
            <person name="Johnson J."/>
            <person name="Barry K.W."/>
            <person name="Grigoriev I.V."/>
            <person name="Nagy L."/>
            <person name="Hibbett D."/>
            <person name="Henrissat B."/>
            <person name="Matheny P.B."/>
            <person name="Labbe J."/>
            <person name="Martin F."/>
        </authorList>
    </citation>
    <scope>NUCLEOTIDE SEQUENCE</scope>
    <source>
        <strain evidence="1">EC-137</strain>
    </source>
</reference>
<evidence type="ECO:0000313" key="1">
    <source>
        <dbReference type="EMBL" id="KAI0037053.1"/>
    </source>
</evidence>
<comment type="caution">
    <text evidence="1">The sequence shown here is derived from an EMBL/GenBank/DDBJ whole genome shotgun (WGS) entry which is preliminary data.</text>
</comment>
<keyword evidence="2" id="KW-1185">Reference proteome</keyword>
<protein>
    <submittedName>
        <fullName evidence="1">Uncharacterized protein</fullName>
    </submittedName>
</protein>
<dbReference type="EMBL" id="MU273466">
    <property type="protein sequence ID" value="KAI0037053.1"/>
    <property type="molecule type" value="Genomic_DNA"/>
</dbReference>
<evidence type="ECO:0000313" key="2">
    <source>
        <dbReference type="Proteomes" id="UP000814128"/>
    </source>
</evidence>
<organism evidence="1 2">
    <name type="scientific">Vararia minispora EC-137</name>
    <dbReference type="NCBI Taxonomy" id="1314806"/>
    <lineage>
        <taxon>Eukaryota</taxon>
        <taxon>Fungi</taxon>
        <taxon>Dikarya</taxon>
        <taxon>Basidiomycota</taxon>
        <taxon>Agaricomycotina</taxon>
        <taxon>Agaricomycetes</taxon>
        <taxon>Russulales</taxon>
        <taxon>Lachnocladiaceae</taxon>
        <taxon>Vararia</taxon>
    </lineage>
</organism>
<accession>A0ACB8QZA3</accession>
<proteinExistence type="predicted"/>
<dbReference type="Proteomes" id="UP000814128">
    <property type="component" value="Unassembled WGS sequence"/>
</dbReference>